<dbReference type="Proteomes" id="UP000029839">
    <property type="component" value="Unassembled WGS sequence"/>
</dbReference>
<feature type="transmembrane region" description="Helical" evidence="2">
    <location>
        <begin position="47"/>
        <end position="67"/>
    </location>
</feature>
<dbReference type="Pfam" id="PF12679">
    <property type="entry name" value="ABC2_membrane_2"/>
    <property type="match status" value="1"/>
</dbReference>
<dbReference type="PANTHER" id="PTHR43471:SF10">
    <property type="entry name" value="SLL1107 PROTEIN"/>
    <property type="match status" value="1"/>
</dbReference>
<organism evidence="3 4">
    <name type="scientific">Cellulomonas carbonis T26</name>
    <dbReference type="NCBI Taxonomy" id="947969"/>
    <lineage>
        <taxon>Bacteria</taxon>
        <taxon>Bacillati</taxon>
        <taxon>Actinomycetota</taxon>
        <taxon>Actinomycetes</taxon>
        <taxon>Micrococcales</taxon>
        <taxon>Cellulomonadaceae</taxon>
        <taxon>Cellulomonas</taxon>
    </lineage>
</organism>
<dbReference type="GO" id="GO:0005886">
    <property type="term" value="C:plasma membrane"/>
    <property type="evidence" value="ECO:0007669"/>
    <property type="project" value="UniProtKB-SubCell"/>
</dbReference>
<protein>
    <submittedName>
        <fullName evidence="3">ABC transporter permease</fullName>
    </submittedName>
</protein>
<name>A0A0A0BNW8_9CELL</name>
<keyword evidence="2" id="KW-1133">Transmembrane helix</keyword>
<proteinExistence type="predicted"/>
<evidence type="ECO:0000313" key="4">
    <source>
        <dbReference type="Proteomes" id="UP000029839"/>
    </source>
</evidence>
<comment type="caution">
    <text evidence="3">The sequence shown here is derived from an EMBL/GenBank/DDBJ whole genome shotgun (WGS) entry which is preliminary data.</text>
</comment>
<dbReference type="AlphaFoldDB" id="A0A0A0BNW8"/>
<dbReference type="OrthoDB" id="5146022at2"/>
<feature type="transmembrane region" description="Helical" evidence="2">
    <location>
        <begin position="176"/>
        <end position="199"/>
    </location>
</feature>
<feature type="transmembrane region" description="Helical" evidence="2">
    <location>
        <begin position="141"/>
        <end position="170"/>
    </location>
</feature>
<reference evidence="3 4" key="2">
    <citation type="journal article" date="2015" name="Stand. Genomic Sci.">
        <title>Draft genome sequence of Cellulomonas carbonis T26(T) and comparative analysis of six Cellulomonas genomes.</title>
        <authorList>
            <person name="Zhuang W."/>
            <person name="Zhang S."/>
            <person name="Xia X."/>
            <person name="Wang G."/>
        </authorList>
    </citation>
    <scope>NUCLEOTIDE SEQUENCE [LARGE SCALE GENOMIC DNA]</scope>
    <source>
        <strain evidence="3 4">T26</strain>
    </source>
</reference>
<evidence type="ECO:0000256" key="2">
    <source>
        <dbReference type="SAM" id="Phobius"/>
    </source>
</evidence>
<keyword evidence="2" id="KW-0812">Transmembrane</keyword>
<reference evidence="3 4" key="1">
    <citation type="submission" date="2013-08" db="EMBL/GenBank/DDBJ databases">
        <title>Genome sequencing of Cellulomonas carbonis T26.</title>
        <authorList>
            <person name="Chen F."/>
            <person name="Li Y."/>
            <person name="Wang G."/>
        </authorList>
    </citation>
    <scope>NUCLEOTIDE SEQUENCE [LARGE SCALE GENOMIC DNA]</scope>
    <source>
        <strain evidence="3 4">T26</strain>
    </source>
</reference>
<dbReference type="PANTHER" id="PTHR43471">
    <property type="entry name" value="ABC TRANSPORTER PERMEASE"/>
    <property type="match status" value="1"/>
</dbReference>
<feature type="transmembrane region" description="Helical" evidence="2">
    <location>
        <begin position="284"/>
        <end position="305"/>
    </location>
</feature>
<evidence type="ECO:0000256" key="1">
    <source>
        <dbReference type="SAM" id="MobiDB-lite"/>
    </source>
</evidence>
<dbReference type="RefSeq" id="WP_081978858.1">
    <property type="nucleotide sequence ID" value="NZ_AXCY01000084.1"/>
</dbReference>
<keyword evidence="4" id="KW-1185">Reference proteome</keyword>
<feature type="transmembrane region" description="Helical" evidence="2">
    <location>
        <begin position="206"/>
        <end position="225"/>
    </location>
</feature>
<feature type="region of interest" description="Disordered" evidence="1">
    <location>
        <begin position="1"/>
        <end position="24"/>
    </location>
</feature>
<evidence type="ECO:0000313" key="3">
    <source>
        <dbReference type="EMBL" id="KGM09645.1"/>
    </source>
</evidence>
<keyword evidence="2" id="KW-0472">Membrane</keyword>
<dbReference type="EMBL" id="AXCY01000084">
    <property type="protein sequence ID" value="KGM09645.1"/>
    <property type="molecule type" value="Genomic_DNA"/>
</dbReference>
<feature type="transmembrane region" description="Helical" evidence="2">
    <location>
        <begin position="87"/>
        <end position="110"/>
    </location>
</feature>
<dbReference type="GO" id="GO:0140359">
    <property type="term" value="F:ABC-type transporter activity"/>
    <property type="evidence" value="ECO:0007669"/>
    <property type="project" value="InterPro"/>
</dbReference>
<accession>A0A0A0BNW8</accession>
<gene>
    <name evidence="3" type="ORF">N868_01115</name>
</gene>
<sequence length="310" mass="31816">MNALGTTTGGVAGDGVSPDLGSRTPNPLRTVGTIAALTLREASRRRVLLALAALTVVLLALSAWGFSRLAAEAGPDTLTSGEARLTASIMLNLVMFGFSLIAALGTAFLAGPTLAGETESGIALSVLARPVRRWAFLLGKWLGLVGFGSGFVVVAGLAQCLVVQATVGYWPPRPAVALALLAAQTVALLTLALLLSTLVSPMASGVVAVGLFGATWIAGVVAGIGESLGNDAVARVGPISRMLLPTDGLWRGAMHAFQDPSAFLRLGGEEAAAFPFLGAAPLTWTYLVWAAVWVAMIWALAAVSFGRRDL</sequence>